<dbReference type="GO" id="GO:0005737">
    <property type="term" value="C:cytoplasm"/>
    <property type="evidence" value="ECO:0007669"/>
    <property type="project" value="UniProtKB-SubCell"/>
</dbReference>
<keyword evidence="10 14" id="KW-0133">Cell shape</keyword>
<name>A0A174C9G3_9CLOT</name>
<dbReference type="GO" id="GO:0046872">
    <property type="term" value="F:metal ion binding"/>
    <property type="evidence" value="ECO:0007669"/>
    <property type="project" value="UniProtKB-KW"/>
</dbReference>
<dbReference type="Pfam" id="PF07478">
    <property type="entry name" value="Dala_Dala_lig_C"/>
    <property type="match status" value="1"/>
</dbReference>
<keyword evidence="6 16" id="KW-0479">Metal-binding</keyword>
<dbReference type="PROSITE" id="PS50975">
    <property type="entry name" value="ATP_GRASP"/>
    <property type="match status" value="1"/>
</dbReference>
<evidence type="ECO:0000256" key="5">
    <source>
        <dbReference type="ARBA" id="ARBA00022598"/>
    </source>
</evidence>
<dbReference type="Proteomes" id="UP000095594">
    <property type="component" value="Unassembled WGS sequence"/>
</dbReference>
<dbReference type="UniPathway" id="UPA00219"/>
<keyword evidence="7 17" id="KW-0547">Nucleotide-binding</keyword>
<dbReference type="NCBIfam" id="TIGR01205">
    <property type="entry name" value="D_ala_D_alaTIGR"/>
    <property type="match status" value="1"/>
</dbReference>
<feature type="active site" evidence="15">
    <location>
        <position position="14"/>
    </location>
</feature>
<gene>
    <name evidence="19" type="primary">ddl_2</name>
    <name evidence="14" type="synonym">ddl</name>
    <name evidence="19" type="ORF">ERS852471_00954</name>
</gene>
<accession>A0A174C9G3</accession>
<comment type="function">
    <text evidence="14">Cell wall formation.</text>
</comment>
<keyword evidence="11 14" id="KW-0573">Peptidoglycan synthesis</keyword>
<comment type="cofactor">
    <cofactor evidence="16">
        <name>Mg(2+)</name>
        <dbReference type="ChEBI" id="CHEBI:18420"/>
    </cofactor>
    <cofactor evidence="16">
        <name>Mn(2+)</name>
        <dbReference type="ChEBI" id="CHEBI:29035"/>
    </cofactor>
    <text evidence="16">Binds 2 magnesium or manganese ions per subunit.</text>
</comment>
<dbReference type="Gene3D" id="3.30.1490.20">
    <property type="entry name" value="ATP-grasp fold, A domain"/>
    <property type="match status" value="1"/>
</dbReference>
<evidence type="ECO:0000256" key="10">
    <source>
        <dbReference type="ARBA" id="ARBA00022960"/>
    </source>
</evidence>
<dbReference type="AlphaFoldDB" id="A0A174C9G3"/>
<feature type="binding site" evidence="16">
    <location>
        <position position="264"/>
    </location>
    <ligand>
        <name>Mg(2+)</name>
        <dbReference type="ChEBI" id="CHEBI:18420"/>
        <label>2</label>
    </ligand>
</feature>
<dbReference type="GO" id="GO:0071555">
    <property type="term" value="P:cell wall organization"/>
    <property type="evidence" value="ECO:0007669"/>
    <property type="project" value="UniProtKB-KW"/>
</dbReference>
<dbReference type="GO" id="GO:0009252">
    <property type="term" value="P:peptidoglycan biosynthetic process"/>
    <property type="evidence" value="ECO:0007669"/>
    <property type="project" value="UniProtKB-UniRule"/>
</dbReference>
<evidence type="ECO:0000313" key="19">
    <source>
        <dbReference type="EMBL" id="CUO10132.1"/>
    </source>
</evidence>
<evidence type="ECO:0000256" key="8">
    <source>
        <dbReference type="ARBA" id="ARBA00022840"/>
    </source>
</evidence>
<evidence type="ECO:0000313" key="20">
    <source>
        <dbReference type="Proteomes" id="UP000095594"/>
    </source>
</evidence>
<keyword evidence="9 16" id="KW-0460">Magnesium</keyword>
<dbReference type="NCBIfam" id="NF002378">
    <property type="entry name" value="PRK01372.1"/>
    <property type="match status" value="1"/>
</dbReference>
<feature type="active site" evidence="15">
    <location>
        <position position="143"/>
    </location>
</feature>
<dbReference type="GO" id="GO:0008716">
    <property type="term" value="F:D-alanine-D-alanine ligase activity"/>
    <property type="evidence" value="ECO:0007669"/>
    <property type="project" value="UniProtKB-UniRule"/>
</dbReference>
<dbReference type="Gene3D" id="3.30.470.20">
    <property type="entry name" value="ATP-grasp fold, B domain"/>
    <property type="match status" value="1"/>
</dbReference>
<evidence type="ECO:0000256" key="7">
    <source>
        <dbReference type="ARBA" id="ARBA00022741"/>
    </source>
</evidence>
<dbReference type="PROSITE" id="PS00844">
    <property type="entry name" value="DALA_DALA_LIGASE_2"/>
    <property type="match status" value="1"/>
</dbReference>
<keyword evidence="8 17" id="KW-0067">ATP-binding</keyword>
<protein>
    <recommendedName>
        <fullName evidence="14">D-alanine--D-alanine ligase</fullName>
        <ecNumber evidence="14">6.3.2.4</ecNumber>
    </recommendedName>
    <alternativeName>
        <fullName evidence="14">D-Ala-D-Ala ligase</fullName>
    </alternativeName>
    <alternativeName>
        <fullName evidence="14">D-alanylalanine synthetase</fullName>
    </alternativeName>
</protein>
<dbReference type="PIRSF" id="PIRSF039102">
    <property type="entry name" value="Ddl/VanB"/>
    <property type="match status" value="1"/>
</dbReference>
<comment type="subcellular location">
    <subcellularLocation>
        <location evidence="2 14">Cytoplasm</location>
    </subcellularLocation>
</comment>
<feature type="binding site" evidence="16">
    <location>
        <position position="266"/>
    </location>
    <ligand>
        <name>Mg(2+)</name>
        <dbReference type="ChEBI" id="CHEBI:18420"/>
        <label>2</label>
    </ligand>
</feature>
<evidence type="ECO:0000259" key="18">
    <source>
        <dbReference type="PROSITE" id="PS50975"/>
    </source>
</evidence>
<evidence type="ECO:0000256" key="14">
    <source>
        <dbReference type="HAMAP-Rule" id="MF_00047"/>
    </source>
</evidence>
<dbReference type="InterPro" id="IPR011127">
    <property type="entry name" value="Dala_Dala_lig_N"/>
</dbReference>
<dbReference type="InterPro" id="IPR016185">
    <property type="entry name" value="PreATP-grasp_dom_sf"/>
</dbReference>
<dbReference type="EMBL" id="CYZX01000005">
    <property type="protein sequence ID" value="CUO10132.1"/>
    <property type="molecule type" value="Genomic_DNA"/>
</dbReference>
<dbReference type="GO" id="GO:0005524">
    <property type="term" value="F:ATP binding"/>
    <property type="evidence" value="ECO:0007669"/>
    <property type="project" value="UniProtKB-UniRule"/>
</dbReference>
<evidence type="ECO:0000256" key="6">
    <source>
        <dbReference type="ARBA" id="ARBA00022723"/>
    </source>
</evidence>
<feature type="binding site" evidence="16">
    <location>
        <position position="264"/>
    </location>
    <ligand>
        <name>Mg(2+)</name>
        <dbReference type="ChEBI" id="CHEBI:18420"/>
        <label>1</label>
    </ligand>
</feature>
<comment type="pathway">
    <text evidence="14">Cell wall biogenesis; peptidoglycan biosynthesis.</text>
</comment>
<evidence type="ECO:0000256" key="3">
    <source>
        <dbReference type="ARBA" id="ARBA00010871"/>
    </source>
</evidence>
<evidence type="ECO:0000256" key="13">
    <source>
        <dbReference type="ARBA" id="ARBA00023316"/>
    </source>
</evidence>
<dbReference type="EC" id="6.3.2.4" evidence="14"/>
<dbReference type="PANTHER" id="PTHR23132">
    <property type="entry name" value="D-ALANINE--D-ALANINE LIGASE"/>
    <property type="match status" value="1"/>
</dbReference>
<evidence type="ECO:0000256" key="15">
    <source>
        <dbReference type="PIRSR" id="PIRSR039102-1"/>
    </source>
</evidence>
<keyword evidence="5 14" id="KW-0436">Ligase</keyword>
<dbReference type="InterPro" id="IPR013815">
    <property type="entry name" value="ATP_grasp_subdomain_1"/>
</dbReference>
<proteinExistence type="inferred from homology"/>
<sequence>MIKVGVIMGGISSEREVSLKSGNSIVENIDRSKYEVVPIVIDNKDDIINKVKGIDFALLALHGKFGEDGTVQSVLQTLDIPYSGCGPISSGVCMDKDLTKRILVANGIRTARWINVSSIEEIDYDKIEEMGYPVFVKPTNGGSSVATFKITKKEDIENAVLEGLKWDTEVMIEEFIKGDEITCPVFDKKMWPVIAIRPKEGADFFDFTQKYSEDGAEEVIVELEENLHKEVEKMAIGTYRALKCEVYARVDMIVTSEGVPYILEVNTLPGMTAASLFPRSANAVNVSYSGLIDMIIQTSLKVKRAI</sequence>
<evidence type="ECO:0000256" key="2">
    <source>
        <dbReference type="ARBA" id="ARBA00004496"/>
    </source>
</evidence>
<evidence type="ECO:0000256" key="1">
    <source>
        <dbReference type="ARBA" id="ARBA00001936"/>
    </source>
</evidence>
<evidence type="ECO:0000256" key="17">
    <source>
        <dbReference type="PROSITE-ProRule" id="PRU00409"/>
    </source>
</evidence>
<dbReference type="InterPro" id="IPR005905">
    <property type="entry name" value="D_ala_D_ala"/>
</dbReference>
<dbReference type="Pfam" id="PF01820">
    <property type="entry name" value="Dala_Dala_lig_N"/>
    <property type="match status" value="2"/>
</dbReference>
<keyword evidence="12 16" id="KW-0464">Manganese</keyword>
<feature type="active site" evidence="15">
    <location>
        <position position="275"/>
    </location>
</feature>
<evidence type="ECO:0000256" key="9">
    <source>
        <dbReference type="ARBA" id="ARBA00022842"/>
    </source>
</evidence>
<organism evidence="19 20">
    <name type="scientific">Clostridium disporicum</name>
    <dbReference type="NCBI Taxonomy" id="84024"/>
    <lineage>
        <taxon>Bacteria</taxon>
        <taxon>Bacillati</taxon>
        <taxon>Bacillota</taxon>
        <taxon>Clostridia</taxon>
        <taxon>Eubacteriales</taxon>
        <taxon>Clostridiaceae</taxon>
        <taxon>Clostridium</taxon>
    </lineage>
</organism>
<reference evidence="19 20" key="1">
    <citation type="submission" date="2015-09" db="EMBL/GenBank/DDBJ databases">
        <authorList>
            <consortium name="Pathogen Informatics"/>
        </authorList>
    </citation>
    <scope>NUCLEOTIDE SEQUENCE [LARGE SCALE GENOMIC DNA]</scope>
    <source>
        <strain evidence="19 20">2789STDY5834856</strain>
    </source>
</reference>
<dbReference type="InterPro" id="IPR011761">
    <property type="entry name" value="ATP-grasp"/>
</dbReference>
<evidence type="ECO:0000256" key="11">
    <source>
        <dbReference type="ARBA" id="ARBA00022984"/>
    </source>
</evidence>
<dbReference type="SUPFAM" id="SSF56059">
    <property type="entry name" value="Glutathione synthetase ATP-binding domain-like"/>
    <property type="match status" value="1"/>
</dbReference>
<evidence type="ECO:0000256" key="16">
    <source>
        <dbReference type="PIRSR" id="PIRSR039102-3"/>
    </source>
</evidence>
<feature type="binding site" evidence="16">
    <location>
        <position position="251"/>
    </location>
    <ligand>
        <name>Mg(2+)</name>
        <dbReference type="ChEBI" id="CHEBI:18420"/>
        <label>1</label>
    </ligand>
</feature>
<dbReference type="SUPFAM" id="SSF52440">
    <property type="entry name" value="PreATP-grasp domain"/>
    <property type="match status" value="1"/>
</dbReference>
<dbReference type="FunFam" id="3.40.50.20:FF:000031">
    <property type="entry name" value="D-alanine--D-alanine ligase"/>
    <property type="match status" value="1"/>
</dbReference>
<dbReference type="HAMAP" id="MF_00047">
    <property type="entry name" value="Dala_Dala_lig"/>
    <property type="match status" value="1"/>
</dbReference>
<comment type="cofactor">
    <cofactor evidence="1">
        <name>Mn(2+)</name>
        <dbReference type="ChEBI" id="CHEBI:29035"/>
    </cofactor>
</comment>
<dbReference type="InterPro" id="IPR011095">
    <property type="entry name" value="Dala_Dala_lig_C"/>
</dbReference>
<feature type="domain" description="ATP-grasp" evidence="18">
    <location>
        <begin position="100"/>
        <end position="297"/>
    </location>
</feature>
<keyword evidence="4 14" id="KW-0963">Cytoplasm</keyword>
<dbReference type="GO" id="GO:0008360">
    <property type="term" value="P:regulation of cell shape"/>
    <property type="evidence" value="ECO:0007669"/>
    <property type="project" value="UniProtKB-KW"/>
</dbReference>
<evidence type="ECO:0000256" key="4">
    <source>
        <dbReference type="ARBA" id="ARBA00022490"/>
    </source>
</evidence>
<evidence type="ECO:0000256" key="12">
    <source>
        <dbReference type="ARBA" id="ARBA00023211"/>
    </source>
</evidence>
<comment type="catalytic activity">
    <reaction evidence="14">
        <text>2 D-alanine + ATP = D-alanyl-D-alanine + ADP + phosphate + H(+)</text>
        <dbReference type="Rhea" id="RHEA:11224"/>
        <dbReference type="ChEBI" id="CHEBI:15378"/>
        <dbReference type="ChEBI" id="CHEBI:30616"/>
        <dbReference type="ChEBI" id="CHEBI:43474"/>
        <dbReference type="ChEBI" id="CHEBI:57416"/>
        <dbReference type="ChEBI" id="CHEBI:57822"/>
        <dbReference type="ChEBI" id="CHEBI:456216"/>
        <dbReference type="EC" id="6.3.2.4"/>
    </reaction>
</comment>
<dbReference type="InterPro" id="IPR000291">
    <property type="entry name" value="D-Ala_lig_Van_CS"/>
</dbReference>
<comment type="similarity">
    <text evidence="3 14">Belongs to the D-alanine--D-alanine ligase family.</text>
</comment>
<keyword evidence="13 14" id="KW-0961">Cell wall biogenesis/degradation</keyword>
<dbReference type="Gene3D" id="3.40.50.20">
    <property type="match status" value="1"/>
</dbReference>
<dbReference type="PANTHER" id="PTHR23132:SF23">
    <property type="entry name" value="D-ALANINE--D-ALANINE LIGASE B"/>
    <property type="match status" value="1"/>
</dbReference>
<dbReference type="PROSITE" id="PS00843">
    <property type="entry name" value="DALA_DALA_LIGASE_1"/>
    <property type="match status" value="1"/>
</dbReference>